<protein>
    <submittedName>
        <fullName evidence="1">Uncharacterized protein</fullName>
    </submittedName>
</protein>
<organism evidence="1 2">
    <name type="scientific">Dallia pectoralis</name>
    <name type="common">Alaska blackfish</name>
    <dbReference type="NCBI Taxonomy" id="75939"/>
    <lineage>
        <taxon>Eukaryota</taxon>
        <taxon>Metazoa</taxon>
        <taxon>Chordata</taxon>
        <taxon>Craniata</taxon>
        <taxon>Vertebrata</taxon>
        <taxon>Euteleostomi</taxon>
        <taxon>Actinopterygii</taxon>
        <taxon>Neopterygii</taxon>
        <taxon>Teleostei</taxon>
        <taxon>Protacanthopterygii</taxon>
        <taxon>Esociformes</taxon>
        <taxon>Umbridae</taxon>
        <taxon>Dallia</taxon>
    </lineage>
</organism>
<proteinExistence type="predicted"/>
<evidence type="ECO:0000313" key="2">
    <source>
        <dbReference type="Proteomes" id="UP001157502"/>
    </source>
</evidence>
<comment type="caution">
    <text evidence="1">The sequence shown here is derived from an EMBL/GenBank/DDBJ whole genome shotgun (WGS) entry which is preliminary data.</text>
</comment>
<name>A0ACC2GKC1_DALPE</name>
<sequence length="247" mass="27386">MDSKGPNFTIAETHALLEAVRGHYASIVGRFNYTKGGEVTNKKKKDIWFEITQNVNAIGSGQKRTTEQVKFRWKNLRARATKDHAEEAKNTLTGSNKPFRRGDYTDVVLDIIAGENLHVLHGIHGVVGNGEPTGVEESQPVPPNAEEPFILDLSPVIEEGAGSALVEPVVVATGTQTRGLKRYFPNQDDDAYESLMKREAERAEIQIRLAEEQITLTQILQTKAKLEVRLLKAGLQKADLSTNEEEL</sequence>
<reference evidence="1" key="1">
    <citation type="submission" date="2021-05" db="EMBL/GenBank/DDBJ databases">
        <authorList>
            <person name="Pan Q."/>
            <person name="Jouanno E."/>
            <person name="Zahm M."/>
            <person name="Klopp C."/>
            <person name="Cabau C."/>
            <person name="Louis A."/>
            <person name="Berthelot C."/>
            <person name="Parey E."/>
            <person name="Roest Crollius H."/>
            <person name="Montfort J."/>
            <person name="Robinson-Rechavi M."/>
            <person name="Bouchez O."/>
            <person name="Lampietro C."/>
            <person name="Lopez Roques C."/>
            <person name="Donnadieu C."/>
            <person name="Postlethwait J."/>
            <person name="Bobe J."/>
            <person name="Dillon D."/>
            <person name="Chandos A."/>
            <person name="von Hippel F."/>
            <person name="Guiguen Y."/>
        </authorList>
    </citation>
    <scope>NUCLEOTIDE SEQUENCE</scope>
    <source>
        <strain evidence="1">YG-Jan2019</strain>
    </source>
</reference>
<accession>A0ACC2GKC1</accession>
<gene>
    <name evidence="1" type="ORF">DPEC_G00154220</name>
</gene>
<dbReference type="Proteomes" id="UP001157502">
    <property type="component" value="Chromosome 12"/>
</dbReference>
<evidence type="ECO:0000313" key="1">
    <source>
        <dbReference type="EMBL" id="KAJ8003997.1"/>
    </source>
</evidence>
<dbReference type="EMBL" id="CM055739">
    <property type="protein sequence ID" value="KAJ8003997.1"/>
    <property type="molecule type" value="Genomic_DNA"/>
</dbReference>
<keyword evidence="2" id="KW-1185">Reference proteome</keyword>